<dbReference type="EMBL" id="JACHXW010000008">
    <property type="protein sequence ID" value="MBB3153046.1"/>
    <property type="molecule type" value="Genomic_DNA"/>
</dbReference>
<evidence type="ECO:0000256" key="4">
    <source>
        <dbReference type="ARBA" id="ARBA00022692"/>
    </source>
</evidence>
<feature type="transmembrane region" description="Helical" evidence="8">
    <location>
        <begin position="49"/>
        <end position="72"/>
    </location>
</feature>
<evidence type="ECO:0000256" key="1">
    <source>
        <dbReference type="ARBA" id="ARBA00004651"/>
    </source>
</evidence>
<dbReference type="GO" id="GO:0005886">
    <property type="term" value="C:plasma membrane"/>
    <property type="evidence" value="ECO:0007669"/>
    <property type="project" value="UniProtKB-SubCell"/>
</dbReference>
<dbReference type="Proteomes" id="UP000518605">
    <property type="component" value="Unassembled WGS sequence"/>
</dbReference>
<reference evidence="9 10" key="1">
    <citation type="submission" date="2020-08" db="EMBL/GenBank/DDBJ databases">
        <title>Genomic Encyclopedia of Type Strains, Phase III (KMG-III): the genomes of soil and plant-associated and newly described type strains.</title>
        <authorList>
            <person name="Whitman W."/>
        </authorList>
    </citation>
    <scope>NUCLEOTIDE SEQUENCE [LARGE SCALE GENOMIC DNA]</scope>
    <source>
        <strain evidence="9 10">CECT 8234</strain>
    </source>
</reference>
<keyword evidence="3" id="KW-1003">Cell membrane</keyword>
<feature type="transmembrane region" description="Helical" evidence="8">
    <location>
        <begin position="252"/>
        <end position="272"/>
    </location>
</feature>
<evidence type="ECO:0000256" key="8">
    <source>
        <dbReference type="SAM" id="Phobius"/>
    </source>
</evidence>
<evidence type="ECO:0000256" key="6">
    <source>
        <dbReference type="ARBA" id="ARBA00022989"/>
    </source>
</evidence>
<keyword evidence="7 8" id="KW-0472">Membrane</keyword>
<organism evidence="9 10">
    <name type="scientific">Paenibacillus endophyticus</name>
    <dbReference type="NCBI Taxonomy" id="1294268"/>
    <lineage>
        <taxon>Bacteria</taxon>
        <taxon>Bacillati</taxon>
        <taxon>Bacillota</taxon>
        <taxon>Bacilli</taxon>
        <taxon>Bacillales</taxon>
        <taxon>Paenibacillaceae</taxon>
        <taxon>Paenibacillus</taxon>
    </lineage>
</organism>
<keyword evidence="5" id="KW-0059">Arsenical resistance</keyword>
<feature type="transmembrane region" description="Helical" evidence="8">
    <location>
        <begin position="93"/>
        <end position="111"/>
    </location>
</feature>
<proteinExistence type="inferred from homology"/>
<dbReference type="Pfam" id="PF02040">
    <property type="entry name" value="ArsB"/>
    <property type="match status" value="1"/>
</dbReference>
<protein>
    <submittedName>
        <fullName evidence="9">Arsenical pump membrane protein</fullName>
    </submittedName>
</protein>
<comment type="similarity">
    <text evidence="2">Belongs to the ArsB family.</text>
</comment>
<dbReference type="PRINTS" id="PR00758">
    <property type="entry name" value="ARSENICPUMP"/>
</dbReference>
<dbReference type="GO" id="GO:0046685">
    <property type="term" value="P:response to arsenic-containing substance"/>
    <property type="evidence" value="ECO:0007669"/>
    <property type="project" value="UniProtKB-KW"/>
</dbReference>
<sequence>MSLFITLTVFIAALTFILIKPKGINEAFIALAGAALLFAAQLLKPEDAAYIWGFVWNATFSLIGIMLFTSLLDYNGFFRWAALHIVHRFHQRRLALFIGLSIMAAMITVFFNNDGTILIMVPIVLEVTSLLKLSRSERLTFLVGVGFMADTASAPLMMSNLTNILTADFFDISFGEYASRMLLPGMIAIVATIVVSVVYFWEPIGKTSTKKTAQNLFPEPASAIAHKPLFYLSWVNIVLMMIGYLGSERIGIPVAAVALGCAAIQWIASASARRAPFKETILRVPWLIILFALSMNLIVYSLHVHGATAWFPEVIERAAEKSELVGIFGSGLLFAMLAAAINNLPAVLISSLAIEQVGGPDYLPFASLLGTSIGAKLTPIGSLATLLWIQLVGQGGIKISWREYMKYGLVLTLPILLLALLGLWMLDWS</sequence>
<comment type="caution">
    <text evidence="9">The sequence shown here is derived from an EMBL/GenBank/DDBJ whole genome shotgun (WGS) entry which is preliminary data.</text>
</comment>
<dbReference type="RefSeq" id="WP_183563870.1">
    <property type="nucleotide sequence ID" value="NZ_CBCSLB010000015.1"/>
</dbReference>
<dbReference type="InterPro" id="IPR000802">
    <property type="entry name" value="Arsenical_pump_ArsB"/>
</dbReference>
<keyword evidence="4 8" id="KW-0812">Transmembrane</keyword>
<dbReference type="PANTHER" id="PTHR43302:SF5">
    <property type="entry name" value="TRANSPORTER ARSB-RELATED"/>
    <property type="match status" value="1"/>
</dbReference>
<feature type="transmembrane region" description="Helical" evidence="8">
    <location>
        <begin position="407"/>
        <end position="426"/>
    </location>
</feature>
<feature type="transmembrane region" description="Helical" evidence="8">
    <location>
        <begin position="181"/>
        <end position="201"/>
    </location>
</feature>
<comment type="subcellular location">
    <subcellularLocation>
        <location evidence="1">Cell membrane</location>
        <topology evidence="1">Multi-pass membrane protein</topology>
    </subcellularLocation>
</comment>
<keyword evidence="10" id="KW-1185">Reference proteome</keyword>
<evidence type="ECO:0000256" key="7">
    <source>
        <dbReference type="ARBA" id="ARBA00023136"/>
    </source>
</evidence>
<feature type="transmembrane region" description="Helical" evidence="8">
    <location>
        <begin position="141"/>
        <end position="161"/>
    </location>
</feature>
<dbReference type="GO" id="GO:0015105">
    <property type="term" value="F:arsenite transmembrane transporter activity"/>
    <property type="evidence" value="ECO:0007669"/>
    <property type="project" value="InterPro"/>
</dbReference>
<name>A0A7W5C8F8_9BACL</name>
<dbReference type="PANTHER" id="PTHR43302">
    <property type="entry name" value="TRANSPORTER ARSB-RELATED"/>
    <property type="match status" value="1"/>
</dbReference>
<accession>A0A7W5C8F8</accession>
<evidence type="ECO:0000256" key="2">
    <source>
        <dbReference type="ARBA" id="ARBA00006433"/>
    </source>
</evidence>
<gene>
    <name evidence="9" type="ORF">FHS16_003105</name>
</gene>
<evidence type="ECO:0000256" key="3">
    <source>
        <dbReference type="ARBA" id="ARBA00022475"/>
    </source>
</evidence>
<feature type="transmembrane region" description="Helical" evidence="8">
    <location>
        <begin position="284"/>
        <end position="304"/>
    </location>
</feature>
<feature type="transmembrane region" description="Helical" evidence="8">
    <location>
        <begin position="229"/>
        <end position="246"/>
    </location>
</feature>
<keyword evidence="6 8" id="KW-1133">Transmembrane helix</keyword>
<evidence type="ECO:0000313" key="10">
    <source>
        <dbReference type="Proteomes" id="UP000518605"/>
    </source>
</evidence>
<dbReference type="AlphaFoldDB" id="A0A7W5C8F8"/>
<evidence type="ECO:0000256" key="5">
    <source>
        <dbReference type="ARBA" id="ARBA00022849"/>
    </source>
</evidence>
<feature type="transmembrane region" description="Helical" evidence="8">
    <location>
        <begin position="324"/>
        <end position="344"/>
    </location>
</feature>
<evidence type="ECO:0000313" key="9">
    <source>
        <dbReference type="EMBL" id="MBB3153046.1"/>
    </source>
</evidence>